<comment type="caution">
    <text evidence="8">The sequence shown here is derived from an EMBL/GenBank/DDBJ whole genome shotgun (WGS) entry which is preliminary data.</text>
</comment>
<feature type="transmembrane region" description="Helical" evidence="6">
    <location>
        <begin position="471"/>
        <end position="491"/>
    </location>
</feature>
<dbReference type="Pfam" id="PF00916">
    <property type="entry name" value="Sulfate_transp"/>
    <property type="match status" value="1"/>
</dbReference>
<accession>A0AAD2GC01</accession>
<evidence type="ECO:0000256" key="6">
    <source>
        <dbReference type="SAM" id="Phobius"/>
    </source>
</evidence>
<dbReference type="GO" id="GO:0016020">
    <property type="term" value="C:membrane"/>
    <property type="evidence" value="ECO:0007669"/>
    <property type="project" value="UniProtKB-SubCell"/>
</dbReference>
<name>A0AAD2GC01_9STRA</name>
<feature type="domain" description="SLC26A/SulP transporter" evidence="7">
    <location>
        <begin position="149"/>
        <end position="533"/>
    </location>
</feature>
<feature type="transmembrane region" description="Helical" evidence="6">
    <location>
        <begin position="527"/>
        <end position="555"/>
    </location>
</feature>
<reference evidence="8" key="1">
    <citation type="submission" date="2023-08" db="EMBL/GenBank/DDBJ databases">
        <authorList>
            <person name="Audoor S."/>
            <person name="Bilcke G."/>
        </authorList>
    </citation>
    <scope>NUCLEOTIDE SEQUENCE</scope>
</reference>
<feature type="transmembrane region" description="Helical" evidence="6">
    <location>
        <begin position="403"/>
        <end position="422"/>
    </location>
</feature>
<feature type="transmembrane region" description="Helical" evidence="6">
    <location>
        <begin position="236"/>
        <end position="259"/>
    </location>
</feature>
<evidence type="ECO:0000256" key="1">
    <source>
        <dbReference type="ARBA" id="ARBA00004141"/>
    </source>
</evidence>
<dbReference type="PANTHER" id="PTHR43310">
    <property type="entry name" value="SULFATE TRANSPORTER YBAR-RELATED"/>
    <property type="match status" value="1"/>
</dbReference>
<feature type="transmembrane region" description="Helical" evidence="6">
    <location>
        <begin position="271"/>
        <end position="292"/>
    </location>
</feature>
<evidence type="ECO:0000259" key="7">
    <source>
        <dbReference type="Pfam" id="PF00916"/>
    </source>
</evidence>
<comment type="subcellular location">
    <subcellularLocation>
        <location evidence="1">Membrane</location>
        <topology evidence="1">Multi-pass membrane protein</topology>
    </subcellularLocation>
</comment>
<evidence type="ECO:0000313" key="9">
    <source>
        <dbReference type="Proteomes" id="UP001295423"/>
    </source>
</evidence>
<feature type="transmembrane region" description="Helical" evidence="6">
    <location>
        <begin position="336"/>
        <end position="353"/>
    </location>
</feature>
<feature type="transmembrane region" description="Helical" evidence="6">
    <location>
        <begin position="312"/>
        <end position="329"/>
    </location>
</feature>
<dbReference type="EMBL" id="CAKOGP040002424">
    <property type="protein sequence ID" value="CAJ1969406.1"/>
    <property type="molecule type" value="Genomic_DNA"/>
</dbReference>
<feature type="transmembrane region" description="Helical" evidence="6">
    <location>
        <begin position="167"/>
        <end position="186"/>
    </location>
</feature>
<feature type="compositionally biased region" description="Polar residues" evidence="5">
    <location>
        <begin position="102"/>
        <end position="114"/>
    </location>
</feature>
<sequence length="577" mass="63677">MEESEQTTDSSYSFLSKSFESGGNFLRNYEQHDTKWDLVSPMTQRVILNRSTAPTQLKRRRSQSFNDFIDIVATETSSLLPPTKSVQLPHHHISEPLIGHADTQNGKHQPQQHEQNNDPEQQKELTGPQEAKLIDEPPRNPAWICVLFGVINASIVIPVVMSFGNIIYQNAAFAPYMPVLIKLTMVSGVVHQLCFSTFSSLPFAVGSVQDAGLIFLSSMASDMVVYCRQQGYNDEVMLATVTVGLGLAAALLGLGLVVVGKLRLAGYVQMLPICVVAGYLAYIGLFCGKAGIILMAGGRNGLSFPKLVVDNYLFIAPGIAGGLFIYYSVRKLKHVAVLPTTILLLFLIFYASLSMSGCTLKEATEDGWIRKAEPSPVWYRTWDYIQPSLVAWSALPRLLLTELSMIFVVALSSSLDVAAIELEVKRPLNYNKELIVVGISNMVSGLTGGYTGSYIFSQSIFTLRAGIRERLPGFVLAFCQLAVIVIPFPILAYVPNFFYGSLLFMICLDLMYDWLWDIRTKVTKAEYLIGLATFVLIQLLEVEYGIIAGVILYVVCRKAGVDVGELKIATTEDGIEQ</sequence>
<evidence type="ECO:0000313" key="8">
    <source>
        <dbReference type="EMBL" id="CAJ1969406.1"/>
    </source>
</evidence>
<keyword evidence="4 6" id="KW-0472">Membrane</keyword>
<evidence type="ECO:0000256" key="3">
    <source>
        <dbReference type="ARBA" id="ARBA00022989"/>
    </source>
</evidence>
<keyword evidence="3 6" id="KW-1133">Transmembrane helix</keyword>
<organism evidence="8 9">
    <name type="scientific">Cylindrotheca closterium</name>
    <dbReference type="NCBI Taxonomy" id="2856"/>
    <lineage>
        <taxon>Eukaryota</taxon>
        <taxon>Sar</taxon>
        <taxon>Stramenopiles</taxon>
        <taxon>Ochrophyta</taxon>
        <taxon>Bacillariophyta</taxon>
        <taxon>Bacillariophyceae</taxon>
        <taxon>Bacillariophycidae</taxon>
        <taxon>Bacillariales</taxon>
        <taxon>Bacillariaceae</taxon>
        <taxon>Cylindrotheca</taxon>
    </lineage>
</organism>
<gene>
    <name evidence="8" type="ORF">CYCCA115_LOCUS23692</name>
</gene>
<protein>
    <recommendedName>
        <fullName evidence="7">SLC26A/SulP transporter domain-containing protein</fullName>
    </recommendedName>
</protein>
<feature type="transmembrane region" description="Helical" evidence="6">
    <location>
        <begin position="497"/>
        <end position="515"/>
    </location>
</feature>
<keyword evidence="2 6" id="KW-0812">Transmembrane</keyword>
<evidence type="ECO:0000256" key="2">
    <source>
        <dbReference type="ARBA" id="ARBA00022692"/>
    </source>
</evidence>
<keyword evidence="9" id="KW-1185">Reference proteome</keyword>
<feature type="transmembrane region" description="Helical" evidence="6">
    <location>
        <begin position="142"/>
        <end position="161"/>
    </location>
</feature>
<dbReference type="Proteomes" id="UP001295423">
    <property type="component" value="Unassembled WGS sequence"/>
</dbReference>
<dbReference type="InterPro" id="IPR011547">
    <property type="entry name" value="SLC26A/SulP_dom"/>
</dbReference>
<dbReference type="AlphaFoldDB" id="A0AAD2GC01"/>
<feature type="region of interest" description="Disordered" evidence="5">
    <location>
        <begin position="97"/>
        <end position="134"/>
    </location>
</feature>
<dbReference type="PANTHER" id="PTHR43310:SF2">
    <property type="entry name" value="SLC26A_SULP TRANSPORTER DOMAIN-CONTAINING PROTEIN"/>
    <property type="match status" value="1"/>
</dbReference>
<evidence type="ECO:0000256" key="5">
    <source>
        <dbReference type="SAM" id="MobiDB-lite"/>
    </source>
</evidence>
<dbReference type="InterPro" id="IPR052706">
    <property type="entry name" value="Membrane-Transporter-like"/>
</dbReference>
<proteinExistence type="predicted"/>
<evidence type="ECO:0000256" key="4">
    <source>
        <dbReference type="ARBA" id="ARBA00023136"/>
    </source>
</evidence>